<reference evidence="1" key="2">
    <citation type="submission" date="2020-07" db="EMBL/GenBank/DDBJ databases">
        <authorList>
            <person name="Vera ALvarez R."/>
            <person name="Arias-Moreno D.M."/>
            <person name="Jimenez-Jacinto V."/>
            <person name="Jimenez-Bremont J.F."/>
            <person name="Swaminathan K."/>
            <person name="Moose S.P."/>
            <person name="Guerrero-Gonzalez M.L."/>
            <person name="Marino-Ramirez L."/>
            <person name="Landsman D."/>
            <person name="Rodriguez-Kessler M."/>
            <person name="Delgado-Sanchez P."/>
        </authorList>
    </citation>
    <scope>NUCLEOTIDE SEQUENCE</scope>
    <source>
        <tissue evidence="1">Cladode</tissue>
    </source>
</reference>
<proteinExistence type="predicted"/>
<sequence>MGCTATLLISSGHFYHLFDVRLFIWDILPTQLCDALVIDGSPCLPHLLGRLARYRSRVWVGFDITCYRVITLSSKKGRSDGVCSATTYKFKILRSLIRCATFYL</sequence>
<reference evidence="1" key="1">
    <citation type="journal article" date="2013" name="J. Plant Res.">
        <title>Effect of fungi and light on seed germination of three Opuntia species from semiarid lands of central Mexico.</title>
        <authorList>
            <person name="Delgado-Sanchez P."/>
            <person name="Jimenez-Bremont J.F."/>
            <person name="Guerrero-Gonzalez Mde L."/>
            <person name="Flores J."/>
        </authorList>
    </citation>
    <scope>NUCLEOTIDE SEQUENCE</scope>
    <source>
        <tissue evidence="1">Cladode</tissue>
    </source>
</reference>
<dbReference type="EMBL" id="GISG01036444">
    <property type="protein sequence ID" value="MBA4621951.1"/>
    <property type="molecule type" value="Transcribed_RNA"/>
</dbReference>
<dbReference type="EMBL" id="GISG01036443">
    <property type="protein sequence ID" value="MBA4621950.1"/>
    <property type="molecule type" value="Transcribed_RNA"/>
</dbReference>
<organism evidence="1">
    <name type="scientific">Opuntia streptacantha</name>
    <name type="common">Prickly pear cactus</name>
    <name type="synonym">Opuntia cardona</name>
    <dbReference type="NCBI Taxonomy" id="393608"/>
    <lineage>
        <taxon>Eukaryota</taxon>
        <taxon>Viridiplantae</taxon>
        <taxon>Streptophyta</taxon>
        <taxon>Embryophyta</taxon>
        <taxon>Tracheophyta</taxon>
        <taxon>Spermatophyta</taxon>
        <taxon>Magnoliopsida</taxon>
        <taxon>eudicotyledons</taxon>
        <taxon>Gunneridae</taxon>
        <taxon>Pentapetalae</taxon>
        <taxon>Caryophyllales</taxon>
        <taxon>Cactineae</taxon>
        <taxon>Cactaceae</taxon>
        <taxon>Opuntioideae</taxon>
        <taxon>Opuntia</taxon>
    </lineage>
</organism>
<protein>
    <submittedName>
        <fullName evidence="1">Uncharacterized protein</fullName>
    </submittedName>
</protein>
<dbReference type="EMBL" id="GISG01036442">
    <property type="protein sequence ID" value="MBA4621949.1"/>
    <property type="molecule type" value="Transcribed_RNA"/>
</dbReference>
<name>A0A7C8YMX7_OPUST</name>
<accession>A0A7C8YMX7</accession>
<evidence type="ECO:0000313" key="1">
    <source>
        <dbReference type="EMBL" id="MBA4621951.1"/>
    </source>
</evidence>
<dbReference type="AlphaFoldDB" id="A0A7C8YMX7"/>